<keyword evidence="2" id="KW-1185">Reference proteome</keyword>
<dbReference type="EMBL" id="MU795445">
    <property type="protein sequence ID" value="KAJ3806302.1"/>
    <property type="molecule type" value="Genomic_DNA"/>
</dbReference>
<proteinExistence type="predicted"/>
<protein>
    <submittedName>
        <fullName evidence="1">Uncharacterized protein</fullName>
    </submittedName>
</protein>
<accession>A0ACC1TNW1</accession>
<gene>
    <name evidence="1" type="ORF">F5876DRAFT_80843</name>
</gene>
<name>A0ACC1TNW1_9AGAR</name>
<evidence type="ECO:0000313" key="1">
    <source>
        <dbReference type="EMBL" id="KAJ3806302.1"/>
    </source>
</evidence>
<evidence type="ECO:0000313" key="2">
    <source>
        <dbReference type="Proteomes" id="UP001163835"/>
    </source>
</evidence>
<comment type="caution">
    <text evidence="1">The sequence shown here is derived from an EMBL/GenBank/DDBJ whole genome shotgun (WGS) entry which is preliminary data.</text>
</comment>
<reference evidence="1" key="1">
    <citation type="submission" date="2022-09" db="EMBL/GenBank/DDBJ databases">
        <title>A Global Phylogenomic Analysis of the Shiitake Genus Lentinula.</title>
        <authorList>
            <consortium name="DOE Joint Genome Institute"/>
            <person name="Sierra-Patev S."/>
            <person name="Min B."/>
            <person name="Naranjo-Ortiz M."/>
            <person name="Looney B."/>
            <person name="Konkel Z."/>
            <person name="Slot J.C."/>
            <person name="Sakamoto Y."/>
            <person name="Steenwyk J.L."/>
            <person name="Rokas A."/>
            <person name="Carro J."/>
            <person name="Camarero S."/>
            <person name="Ferreira P."/>
            <person name="Molpeceres G."/>
            <person name="Ruiz-Duenas F.J."/>
            <person name="Serrano A."/>
            <person name="Henrissat B."/>
            <person name="Drula E."/>
            <person name="Hughes K.W."/>
            <person name="Mata J.L."/>
            <person name="Ishikawa N.K."/>
            <person name="Vargas-Isla R."/>
            <person name="Ushijima S."/>
            <person name="Smith C.A."/>
            <person name="Ahrendt S."/>
            <person name="Andreopoulos W."/>
            <person name="He G."/>
            <person name="Labutti K."/>
            <person name="Lipzen A."/>
            <person name="Ng V."/>
            <person name="Riley R."/>
            <person name="Sandor L."/>
            <person name="Barry K."/>
            <person name="Martinez A.T."/>
            <person name="Xiao Y."/>
            <person name="Gibbons J.G."/>
            <person name="Terashima K."/>
            <person name="Grigoriev I.V."/>
            <person name="Hibbett D.S."/>
        </authorList>
    </citation>
    <scope>NUCLEOTIDE SEQUENCE</scope>
    <source>
        <strain evidence="1">TMI1499</strain>
    </source>
</reference>
<dbReference type="Proteomes" id="UP001163835">
    <property type="component" value="Unassembled WGS sequence"/>
</dbReference>
<sequence>MPSWSLHVTGYRGVFGYYYVKVPVKLVVKQLRGSARGRQRGKQRDGLPRRRDRDRKLPLGPQSPGGRRKRQQRREGESQRREVARGLLRKGTGKQSVEAGDPDDGDNGSDGEDDDDDEEEWAPCEQYQSKKIPCLQQEGKRSTVICKPRHDLKVQCSYSGRPVATRQEGGSNLTGERIVVLESQMAQLLANNQQLRDSQIRTNTYQCHLLKKIDWLIMDAARGKSPPAPPITGPSEVPRKRMRVVDSDEEEVEGGEDKGEEEEEGEGEGEPAPKKVRSEKGKERAE</sequence>
<organism evidence="1 2">
    <name type="scientific">Lentinula aff. lateritia</name>
    <dbReference type="NCBI Taxonomy" id="2804960"/>
    <lineage>
        <taxon>Eukaryota</taxon>
        <taxon>Fungi</taxon>
        <taxon>Dikarya</taxon>
        <taxon>Basidiomycota</taxon>
        <taxon>Agaricomycotina</taxon>
        <taxon>Agaricomycetes</taxon>
        <taxon>Agaricomycetidae</taxon>
        <taxon>Agaricales</taxon>
        <taxon>Marasmiineae</taxon>
        <taxon>Omphalotaceae</taxon>
        <taxon>Lentinula</taxon>
    </lineage>
</organism>